<evidence type="ECO:0000256" key="9">
    <source>
        <dbReference type="ARBA" id="ARBA00023010"/>
    </source>
</evidence>
<dbReference type="Pfam" id="PF02699">
    <property type="entry name" value="YajC"/>
    <property type="match status" value="1"/>
</dbReference>
<comment type="similarity">
    <text evidence="2">Belongs to the YajC family.</text>
</comment>
<protein>
    <recommendedName>
        <fullName evidence="3">Sec translocon accessory complex subunit YajC</fullName>
    </recommendedName>
</protein>
<evidence type="ECO:0000256" key="10">
    <source>
        <dbReference type="ARBA" id="ARBA00023136"/>
    </source>
</evidence>
<keyword evidence="8 11" id="KW-1133">Transmembrane helix</keyword>
<keyword evidence="6 11" id="KW-0812">Transmembrane</keyword>
<dbReference type="EMBL" id="PNIO01000030">
    <property type="protein sequence ID" value="PMP71405.1"/>
    <property type="molecule type" value="Genomic_DNA"/>
</dbReference>
<reference evidence="12 13" key="1">
    <citation type="submission" date="2018-01" db="EMBL/GenBank/DDBJ databases">
        <title>Metagenomic assembled genomes from two thermal pools in the Uzon Caldera, Kamchatka, Russia.</title>
        <authorList>
            <person name="Wilkins L."/>
            <person name="Ettinger C."/>
        </authorList>
    </citation>
    <scope>NUCLEOTIDE SEQUENCE [LARGE SCALE GENOMIC DNA]</scope>
    <source>
        <strain evidence="12">ZAV-04</strain>
    </source>
</reference>
<keyword evidence="10 11" id="KW-0472">Membrane</keyword>
<dbReference type="Proteomes" id="UP000242288">
    <property type="component" value="Unassembled WGS sequence"/>
</dbReference>
<dbReference type="SMART" id="SM01323">
    <property type="entry name" value="YajC"/>
    <property type="match status" value="1"/>
</dbReference>
<evidence type="ECO:0000256" key="5">
    <source>
        <dbReference type="ARBA" id="ARBA00022475"/>
    </source>
</evidence>
<evidence type="ECO:0000256" key="11">
    <source>
        <dbReference type="SAM" id="Phobius"/>
    </source>
</evidence>
<dbReference type="PRINTS" id="PR01853">
    <property type="entry name" value="YAJCTRNLCASE"/>
</dbReference>
<keyword evidence="5" id="KW-1003">Cell membrane</keyword>
<evidence type="ECO:0000256" key="1">
    <source>
        <dbReference type="ARBA" id="ARBA00004162"/>
    </source>
</evidence>
<comment type="subcellular location">
    <subcellularLocation>
        <location evidence="1">Cell membrane</location>
        <topology evidence="1">Single-pass membrane protein</topology>
    </subcellularLocation>
</comment>
<evidence type="ECO:0000313" key="13">
    <source>
        <dbReference type="Proteomes" id="UP000242288"/>
    </source>
</evidence>
<dbReference type="AlphaFoldDB" id="A0A2J6WM21"/>
<evidence type="ECO:0000256" key="8">
    <source>
        <dbReference type="ARBA" id="ARBA00022989"/>
    </source>
</evidence>
<dbReference type="PANTHER" id="PTHR33909:SF1">
    <property type="entry name" value="SEC TRANSLOCON ACCESSORY COMPLEX SUBUNIT YAJC"/>
    <property type="match status" value="1"/>
</dbReference>
<keyword evidence="7" id="KW-0653">Protein transport</keyword>
<dbReference type="InterPro" id="IPR003849">
    <property type="entry name" value="Preprotein_translocase_YajC"/>
</dbReference>
<evidence type="ECO:0000256" key="4">
    <source>
        <dbReference type="ARBA" id="ARBA00022448"/>
    </source>
</evidence>
<dbReference type="GO" id="GO:0005886">
    <property type="term" value="C:plasma membrane"/>
    <property type="evidence" value="ECO:0007669"/>
    <property type="project" value="UniProtKB-SubCell"/>
</dbReference>
<dbReference type="PANTHER" id="PTHR33909">
    <property type="entry name" value="SEC TRANSLOCON ACCESSORY COMPLEX SUBUNIT YAJC"/>
    <property type="match status" value="1"/>
</dbReference>
<evidence type="ECO:0000256" key="2">
    <source>
        <dbReference type="ARBA" id="ARBA00006742"/>
    </source>
</evidence>
<evidence type="ECO:0000313" key="12">
    <source>
        <dbReference type="EMBL" id="PMP71405.1"/>
    </source>
</evidence>
<organism evidence="12 13">
    <name type="scientific">Thermodesulfovibrio aggregans</name>
    <dbReference type="NCBI Taxonomy" id="86166"/>
    <lineage>
        <taxon>Bacteria</taxon>
        <taxon>Pseudomonadati</taxon>
        <taxon>Nitrospirota</taxon>
        <taxon>Thermodesulfovibrionia</taxon>
        <taxon>Thermodesulfovibrionales</taxon>
        <taxon>Thermodesulfovibrionaceae</taxon>
        <taxon>Thermodesulfovibrio</taxon>
    </lineage>
</organism>
<evidence type="ECO:0000256" key="6">
    <source>
        <dbReference type="ARBA" id="ARBA00022692"/>
    </source>
</evidence>
<gene>
    <name evidence="12" type="primary">yajC</name>
    <name evidence="12" type="ORF">C0186_03870</name>
</gene>
<proteinExistence type="inferred from homology"/>
<keyword evidence="4" id="KW-0813">Transport</keyword>
<name>A0A2J6WM21_9BACT</name>
<comment type="caution">
    <text evidence="12">The sequence shown here is derived from an EMBL/GenBank/DDBJ whole genome shotgun (WGS) entry which is preliminary data.</text>
</comment>
<dbReference type="GO" id="GO:0015031">
    <property type="term" value="P:protein transport"/>
    <property type="evidence" value="ECO:0007669"/>
    <property type="project" value="UniProtKB-KW"/>
</dbReference>
<keyword evidence="9" id="KW-0811">Translocation</keyword>
<evidence type="ECO:0000256" key="7">
    <source>
        <dbReference type="ARBA" id="ARBA00022927"/>
    </source>
</evidence>
<dbReference type="NCBIfam" id="TIGR00739">
    <property type="entry name" value="yajC"/>
    <property type="match status" value="1"/>
</dbReference>
<accession>A0A2J6WM21</accession>
<feature type="transmembrane region" description="Helical" evidence="11">
    <location>
        <begin position="26"/>
        <end position="47"/>
    </location>
</feature>
<evidence type="ECO:0000256" key="3">
    <source>
        <dbReference type="ARBA" id="ARBA00014962"/>
    </source>
</evidence>
<sequence length="116" mass="12792">MNFLNLISEAYAMGPTPQGAAQGDPIMSLILSVLPLVLIIVVFYFLLIRPQQKRAKEHRQMLENLKRGDKVITVGGIYGVVESVNPNTVVLKIAENVKVKFSKQAVASLRPSTDED</sequence>